<keyword evidence="3" id="KW-0677">Repeat</keyword>
<evidence type="ECO:0000259" key="7">
    <source>
        <dbReference type="PROSITE" id="PS50035"/>
    </source>
</evidence>
<gene>
    <name evidence="8" type="ORF">J1N35_002942</name>
</gene>
<dbReference type="AlphaFoldDB" id="A0A9D3WNE0"/>
<dbReference type="SUPFAM" id="SSF56024">
    <property type="entry name" value="Phospholipase D/nuclease"/>
    <property type="match status" value="1"/>
</dbReference>
<keyword evidence="9" id="KW-1185">Reference proteome</keyword>
<dbReference type="GO" id="GO:0004630">
    <property type="term" value="F:phospholipase D activity"/>
    <property type="evidence" value="ECO:0007669"/>
    <property type="project" value="UniProtKB-EC"/>
</dbReference>
<evidence type="ECO:0000256" key="6">
    <source>
        <dbReference type="ARBA" id="ARBA00023098"/>
    </source>
</evidence>
<evidence type="ECO:0000256" key="1">
    <source>
        <dbReference type="ARBA" id="ARBA00000798"/>
    </source>
</evidence>
<evidence type="ECO:0000256" key="5">
    <source>
        <dbReference type="ARBA" id="ARBA00022963"/>
    </source>
</evidence>
<organism evidence="8 9">
    <name type="scientific">Gossypium stocksii</name>
    <dbReference type="NCBI Taxonomy" id="47602"/>
    <lineage>
        <taxon>Eukaryota</taxon>
        <taxon>Viridiplantae</taxon>
        <taxon>Streptophyta</taxon>
        <taxon>Embryophyta</taxon>
        <taxon>Tracheophyta</taxon>
        <taxon>Spermatophyta</taxon>
        <taxon>Magnoliopsida</taxon>
        <taxon>eudicotyledons</taxon>
        <taxon>Gunneridae</taxon>
        <taxon>Pentapetalae</taxon>
        <taxon>rosids</taxon>
        <taxon>malvids</taxon>
        <taxon>Malvales</taxon>
        <taxon>Malvaceae</taxon>
        <taxon>Malvoideae</taxon>
        <taxon>Gossypium</taxon>
    </lineage>
</organism>
<name>A0A9D3WNE0_9ROSI</name>
<dbReference type="SMART" id="SM00155">
    <property type="entry name" value="PLDc"/>
    <property type="match status" value="1"/>
</dbReference>
<dbReference type="GO" id="GO:0005886">
    <property type="term" value="C:plasma membrane"/>
    <property type="evidence" value="ECO:0007669"/>
    <property type="project" value="TreeGrafter"/>
</dbReference>
<keyword evidence="6" id="KW-0443">Lipid metabolism</keyword>
<keyword evidence="5" id="KW-0442">Lipid degradation</keyword>
<reference evidence="8 9" key="1">
    <citation type="journal article" date="2021" name="Plant Biotechnol. J.">
        <title>Multi-omics assisted identification of the key and species-specific regulatory components of drought-tolerant mechanisms in Gossypium stocksii.</title>
        <authorList>
            <person name="Yu D."/>
            <person name="Ke L."/>
            <person name="Zhang D."/>
            <person name="Wu Y."/>
            <person name="Sun Y."/>
            <person name="Mei J."/>
            <person name="Sun J."/>
            <person name="Sun Y."/>
        </authorList>
    </citation>
    <scope>NUCLEOTIDE SEQUENCE [LARGE SCALE GENOMIC DNA]</scope>
    <source>
        <strain evidence="9">cv. E1</strain>
        <tissue evidence="8">Leaf</tissue>
    </source>
</reference>
<dbReference type="EMBL" id="JAIQCV010000001">
    <property type="protein sequence ID" value="KAH1131564.1"/>
    <property type="molecule type" value="Genomic_DNA"/>
</dbReference>
<sequence length="440" mass="49855">MAKKVAITSGTVSLSYLPNLELDLIKGIFGILHPHKDITHSGLHLGHPGLHNLYDVLSQNLPVLHGTSILNRDVLLLSHLLELVCHRHHHSTKNINFDTTFHVLRLYPTDLIPVDGFWVLRAVPRTVNCEADCVAKLGVGSGCCNAFCQKLLHNIEDRAGVGKGISKLYVTIDLEDTRVGRTRLLENECSNPKRHESFHIYCAHTVSNVAFSIKQDDPIGVTLIGRAYVPVQQLLTESHIHYSVKEKVCRVTLYQDAHVDDKFISDIIPLTEDRVMATHDEDMRQYFYDCEVHCVLCLRNPDNLHSIIQGIEISTMFTHHQKVVAVDGELLDGESKRRIVSFIGGIDLTDGRYDTPHPIFRTIGTIHHDDFRQPCFHDASIVKGEPREPWHDIYCQLEGPVAWEVLLSFEQRRRKQGEKDLVVPLRELHVIFIPPSPVTP</sequence>
<dbReference type="PROSITE" id="PS50035">
    <property type="entry name" value="PLD"/>
    <property type="match status" value="1"/>
</dbReference>
<dbReference type="InterPro" id="IPR035892">
    <property type="entry name" value="C2_domain_sf"/>
</dbReference>
<evidence type="ECO:0000256" key="4">
    <source>
        <dbReference type="ARBA" id="ARBA00022801"/>
    </source>
</evidence>
<dbReference type="PANTHER" id="PTHR18896">
    <property type="entry name" value="PHOSPHOLIPASE D"/>
    <property type="match status" value="1"/>
</dbReference>
<dbReference type="Pfam" id="PF00614">
    <property type="entry name" value="PLDc"/>
    <property type="match status" value="1"/>
</dbReference>
<dbReference type="InterPro" id="IPR001736">
    <property type="entry name" value="PLipase_D/transphosphatidylase"/>
</dbReference>
<dbReference type="PANTHER" id="PTHR18896:SF193">
    <property type="entry name" value="PHOSPHOLIPASE D"/>
    <property type="match status" value="1"/>
</dbReference>
<evidence type="ECO:0000256" key="3">
    <source>
        <dbReference type="ARBA" id="ARBA00022737"/>
    </source>
</evidence>
<evidence type="ECO:0000256" key="2">
    <source>
        <dbReference type="ARBA" id="ARBA00012027"/>
    </source>
</evidence>
<accession>A0A9D3WNE0</accession>
<feature type="domain" description="PLD phosphodiesterase" evidence="7">
    <location>
        <begin position="315"/>
        <end position="352"/>
    </location>
</feature>
<protein>
    <recommendedName>
        <fullName evidence="2">phospholipase D</fullName>
        <ecNumber evidence="2">3.1.4.4</ecNumber>
    </recommendedName>
</protein>
<comment type="caution">
    <text evidence="8">The sequence shown here is derived from an EMBL/GenBank/DDBJ whole genome shotgun (WGS) entry which is preliminary data.</text>
</comment>
<evidence type="ECO:0000313" key="9">
    <source>
        <dbReference type="Proteomes" id="UP000828251"/>
    </source>
</evidence>
<comment type="catalytic activity">
    <reaction evidence="1">
        <text>a 1,2-diacyl-sn-glycero-3-phosphocholine + H2O = a 1,2-diacyl-sn-glycero-3-phosphate + choline + H(+)</text>
        <dbReference type="Rhea" id="RHEA:14445"/>
        <dbReference type="ChEBI" id="CHEBI:15354"/>
        <dbReference type="ChEBI" id="CHEBI:15377"/>
        <dbReference type="ChEBI" id="CHEBI:15378"/>
        <dbReference type="ChEBI" id="CHEBI:57643"/>
        <dbReference type="ChEBI" id="CHEBI:58608"/>
        <dbReference type="EC" id="3.1.4.4"/>
    </reaction>
</comment>
<evidence type="ECO:0000313" key="8">
    <source>
        <dbReference type="EMBL" id="KAH1131564.1"/>
    </source>
</evidence>
<dbReference type="Proteomes" id="UP000828251">
    <property type="component" value="Unassembled WGS sequence"/>
</dbReference>
<keyword evidence="4" id="KW-0378">Hydrolase</keyword>
<dbReference type="OrthoDB" id="71549at2759"/>
<dbReference type="Gene3D" id="3.30.870.10">
    <property type="entry name" value="Endonuclease Chain A"/>
    <property type="match status" value="1"/>
</dbReference>
<dbReference type="InterPro" id="IPR015679">
    <property type="entry name" value="PLipase_D_fam"/>
</dbReference>
<dbReference type="EC" id="3.1.4.4" evidence="2"/>
<dbReference type="Gene3D" id="2.60.40.150">
    <property type="entry name" value="C2 domain"/>
    <property type="match status" value="1"/>
</dbReference>
<dbReference type="GO" id="GO:0009395">
    <property type="term" value="P:phospholipid catabolic process"/>
    <property type="evidence" value="ECO:0007669"/>
    <property type="project" value="TreeGrafter"/>
</dbReference>
<dbReference type="SUPFAM" id="SSF49562">
    <property type="entry name" value="C2 domain (Calcium/lipid-binding domain, CaLB)"/>
    <property type="match status" value="1"/>
</dbReference>
<proteinExistence type="predicted"/>